<dbReference type="AlphaFoldDB" id="A0A2T4YXG3"/>
<keyword evidence="1" id="KW-0472">Membrane</keyword>
<accession>A0A2T4YXG3</accession>
<reference evidence="2 3" key="1">
    <citation type="submission" date="2018-04" db="EMBL/GenBank/DDBJ databases">
        <title>Genomic Encyclopedia of Archaeal and Bacterial Type Strains, Phase II (KMG-II): from individual species to whole genera.</title>
        <authorList>
            <person name="Goeker M."/>
        </authorList>
    </citation>
    <scope>NUCLEOTIDE SEQUENCE [LARGE SCALE GENOMIC DNA]</scope>
    <source>
        <strain evidence="2 3">DSM 25521</strain>
    </source>
</reference>
<gene>
    <name evidence="2" type="ORF">C8P69_11228</name>
</gene>
<evidence type="ECO:0000313" key="3">
    <source>
        <dbReference type="Proteomes" id="UP000241808"/>
    </source>
</evidence>
<name>A0A2T4YXG3_9HYPH</name>
<keyword evidence="3" id="KW-1185">Reference proteome</keyword>
<proteinExistence type="predicted"/>
<dbReference type="RefSeq" id="WP_146167392.1">
    <property type="nucleotide sequence ID" value="NZ_PZZL01000012.1"/>
</dbReference>
<evidence type="ECO:0008006" key="4">
    <source>
        <dbReference type="Google" id="ProtNLM"/>
    </source>
</evidence>
<organism evidence="2 3">
    <name type="scientific">Phreatobacter oligotrophus</name>
    <dbReference type="NCBI Taxonomy" id="1122261"/>
    <lineage>
        <taxon>Bacteria</taxon>
        <taxon>Pseudomonadati</taxon>
        <taxon>Pseudomonadota</taxon>
        <taxon>Alphaproteobacteria</taxon>
        <taxon>Hyphomicrobiales</taxon>
        <taxon>Phreatobacteraceae</taxon>
        <taxon>Phreatobacter</taxon>
    </lineage>
</organism>
<evidence type="ECO:0000256" key="1">
    <source>
        <dbReference type="SAM" id="Phobius"/>
    </source>
</evidence>
<evidence type="ECO:0000313" key="2">
    <source>
        <dbReference type="EMBL" id="PTM50867.1"/>
    </source>
</evidence>
<dbReference type="OrthoDB" id="199424at2"/>
<feature type="transmembrane region" description="Helical" evidence="1">
    <location>
        <begin position="80"/>
        <end position="102"/>
    </location>
</feature>
<keyword evidence="1" id="KW-0812">Transmembrane</keyword>
<feature type="transmembrane region" description="Helical" evidence="1">
    <location>
        <begin position="42"/>
        <end position="68"/>
    </location>
</feature>
<sequence length="202" mass="21738">MTLPSDLPADLARAAAGAFPGEPIRWAGRPSSRAAFWRALPIWLFAIPWTAFALFWEAMAIGGALGLAGRGSEASSTFGLVFTLFGLPFIAVGIVLMGLPFWTARRTACTLWLVTTRRVGSVTLTASGVTIRTVWPHDLLAMECRERRDGSGTLKLIFGEGRDSDGDKVERSETLGHIPEVRRVEALVRQLADDAKAAAAAT</sequence>
<dbReference type="Proteomes" id="UP000241808">
    <property type="component" value="Unassembled WGS sequence"/>
</dbReference>
<protein>
    <recommendedName>
        <fullName evidence="4">PH (Pleckstrin Homology) domain-containing protein</fullName>
    </recommendedName>
</protein>
<comment type="caution">
    <text evidence="2">The sequence shown here is derived from an EMBL/GenBank/DDBJ whole genome shotgun (WGS) entry which is preliminary data.</text>
</comment>
<keyword evidence="1" id="KW-1133">Transmembrane helix</keyword>
<dbReference type="EMBL" id="PZZL01000012">
    <property type="protein sequence ID" value="PTM50867.1"/>
    <property type="molecule type" value="Genomic_DNA"/>
</dbReference>